<gene>
    <name evidence="2" type="ORF">GCM10010201_05530</name>
</gene>
<dbReference type="InterPro" id="IPR001173">
    <property type="entry name" value="Glyco_trans_2-like"/>
</dbReference>
<evidence type="ECO:0000313" key="3">
    <source>
        <dbReference type="Proteomes" id="UP001499978"/>
    </source>
</evidence>
<dbReference type="EMBL" id="BAAARY010000001">
    <property type="protein sequence ID" value="GAA2512947.1"/>
    <property type="molecule type" value="Genomic_DNA"/>
</dbReference>
<evidence type="ECO:0000313" key="2">
    <source>
        <dbReference type="EMBL" id="GAA2512947.1"/>
    </source>
</evidence>
<dbReference type="CDD" id="cd00761">
    <property type="entry name" value="Glyco_tranf_GTA_type"/>
    <property type="match status" value="1"/>
</dbReference>
<dbReference type="PANTHER" id="PTHR43685">
    <property type="entry name" value="GLYCOSYLTRANSFERASE"/>
    <property type="match status" value="1"/>
</dbReference>
<name>A0ABN3N355_9ACTN</name>
<dbReference type="PANTHER" id="PTHR43685:SF2">
    <property type="entry name" value="GLYCOSYLTRANSFERASE 2-LIKE DOMAIN-CONTAINING PROTEIN"/>
    <property type="match status" value="1"/>
</dbReference>
<accession>A0ABN3N355</accession>
<organism evidence="2 3">
    <name type="scientific">Pilimelia columellifera subsp. columellifera</name>
    <dbReference type="NCBI Taxonomy" id="706583"/>
    <lineage>
        <taxon>Bacteria</taxon>
        <taxon>Bacillati</taxon>
        <taxon>Actinomycetota</taxon>
        <taxon>Actinomycetes</taxon>
        <taxon>Micromonosporales</taxon>
        <taxon>Micromonosporaceae</taxon>
        <taxon>Pilimelia</taxon>
    </lineage>
</organism>
<dbReference type="InterPro" id="IPR050834">
    <property type="entry name" value="Glycosyltransf_2"/>
</dbReference>
<protein>
    <recommendedName>
        <fullName evidence="1">Glycosyltransferase 2-like domain-containing protein</fullName>
    </recommendedName>
</protein>
<reference evidence="2 3" key="1">
    <citation type="journal article" date="2019" name="Int. J. Syst. Evol. Microbiol.">
        <title>The Global Catalogue of Microorganisms (GCM) 10K type strain sequencing project: providing services to taxonomists for standard genome sequencing and annotation.</title>
        <authorList>
            <consortium name="The Broad Institute Genomics Platform"/>
            <consortium name="The Broad Institute Genome Sequencing Center for Infectious Disease"/>
            <person name="Wu L."/>
            <person name="Ma J."/>
        </authorList>
    </citation>
    <scope>NUCLEOTIDE SEQUENCE [LARGE SCALE GENOMIC DNA]</scope>
    <source>
        <strain evidence="2 3">JCM 3367</strain>
    </source>
</reference>
<comment type="caution">
    <text evidence="2">The sequence shown here is derived from an EMBL/GenBank/DDBJ whole genome shotgun (WGS) entry which is preliminary data.</text>
</comment>
<dbReference type="InterPro" id="IPR029044">
    <property type="entry name" value="Nucleotide-diphossugar_trans"/>
</dbReference>
<feature type="domain" description="Glycosyltransferase 2-like" evidence="1">
    <location>
        <begin position="121"/>
        <end position="297"/>
    </location>
</feature>
<sequence>MNAPQPAGPDVGAPPDLVADVELADGMADLPNPGPDGVRRGRAWLLARLHTEPLGLVTVPLGDGLAAADIAAAVWRQCSEAITRRWPDADPGRLVSGAGPAGPTAFPAGRRAALDDGPAVTVVVCTRERPGPLRVCLDSLARQTYPRTRILVVDNAPTSAATAEVVAAHTGPHPVRRIVATTPGLSHARNRALAEVDTELVAWIDDDEIADRHWVTEVVRGFAERPDAAGMSGLVVPAEIATAAQAWYEAFGGHSKGRGFTPAVFDPGQMRQSPLYPLPPFGVGANMAFRTAALRDIGGFDPALGAGAPACGGEDTAIFTWLLLTGRTMLYRPSAVVRHFHRRDEAALHAQLHGYGVALTAFYASLLRRRPGLLWPLLGLAPTALRDVASPGSLRNVGVRDGMPPELMRANLRGMAVGPWRYVRGVLGGRRG</sequence>
<dbReference type="Pfam" id="PF00535">
    <property type="entry name" value="Glycos_transf_2"/>
    <property type="match status" value="1"/>
</dbReference>
<evidence type="ECO:0000259" key="1">
    <source>
        <dbReference type="Pfam" id="PF00535"/>
    </source>
</evidence>
<dbReference type="RefSeq" id="WP_344167584.1">
    <property type="nucleotide sequence ID" value="NZ_BAAARY010000001.1"/>
</dbReference>
<dbReference type="Proteomes" id="UP001499978">
    <property type="component" value="Unassembled WGS sequence"/>
</dbReference>
<proteinExistence type="predicted"/>
<keyword evidence="3" id="KW-1185">Reference proteome</keyword>
<dbReference type="Gene3D" id="3.90.550.10">
    <property type="entry name" value="Spore Coat Polysaccharide Biosynthesis Protein SpsA, Chain A"/>
    <property type="match status" value="1"/>
</dbReference>
<dbReference type="SUPFAM" id="SSF53448">
    <property type="entry name" value="Nucleotide-diphospho-sugar transferases"/>
    <property type="match status" value="1"/>
</dbReference>